<reference evidence="6" key="3">
    <citation type="submission" date="2025-09" db="UniProtKB">
        <authorList>
            <consortium name="Ensembl"/>
        </authorList>
    </citation>
    <scope>IDENTIFICATION</scope>
</reference>
<feature type="chain" id="PRO_5043556985" description="Immunoglobulin domain-containing protein" evidence="4">
    <location>
        <begin position="21"/>
        <end position="277"/>
    </location>
</feature>
<keyword evidence="4" id="KW-0732">Signal</keyword>
<dbReference type="GO" id="GO:0016020">
    <property type="term" value="C:membrane"/>
    <property type="evidence" value="ECO:0007669"/>
    <property type="project" value="UniProtKB-SubCell"/>
</dbReference>
<dbReference type="InterPro" id="IPR050504">
    <property type="entry name" value="IgSF_BTN/MOG"/>
</dbReference>
<evidence type="ECO:0000256" key="3">
    <source>
        <dbReference type="ARBA" id="ARBA00023319"/>
    </source>
</evidence>
<protein>
    <recommendedName>
        <fullName evidence="5">Immunoglobulin domain-containing protein</fullName>
    </recommendedName>
</protein>
<proteinExistence type="predicted"/>
<reference evidence="6 7" key="1">
    <citation type="submission" date="2020-10" db="EMBL/GenBank/DDBJ databases">
        <title>Pygocentrus nattereri (red-bellied piranha) genome, fPygNat1, primary haplotype.</title>
        <authorList>
            <person name="Myers G."/>
            <person name="Meyer A."/>
            <person name="Karagic N."/>
            <person name="Pippel M."/>
            <person name="Winkler S."/>
            <person name="Tracey A."/>
            <person name="Wood J."/>
            <person name="Formenti G."/>
            <person name="Howe K."/>
            <person name="Fedrigo O."/>
            <person name="Jarvis E.D."/>
        </authorList>
    </citation>
    <scope>NUCLEOTIDE SEQUENCE [LARGE SCALE GENOMIC DNA]</scope>
</reference>
<dbReference type="GeneTree" id="ENSGT01030000235055"/>
<dbReference type="InterPro" id="IPR013783">
    <property type="entry name" value="Ig-like_fold"/>
</dbReference>
<keyword evidence="2" id="KW-0472">Membrane</keyword>
<accession>A0A3B4CXG6</accession>
<dbReference type="Ensembl" id="ENSPNAT00000023682.2">
    <property type="protein sequence ID" value="ENSPNAP00000015471.2"/>
    <property type="gene ID" value="ENSPNAG00000021515.2"/>
</dbReference>
<dbReference type="SUPFAM" id="SSF48726">
    <property type="entry name" value="Immunoglobulin"/>
    <property type="match status" value="2"/>
</dbReference>
<evidence type="ECO:0000256" key="4">
    <source>
        <dbReference type="SAM" id="SignalP"/>
    </source>
</evidence>
<dbReference type="SMART" id="SM00409">
    <property type="entry name" value="IG"/>
    <property type="match status" value="1"/>
</dbReference>
<sequence>KMSVVLYIVCLFVWFQPAHSSTDMLVDLGQNVSLNCDLLAVKEIYWFLQQYPSPPKPILRSFYRNSSPYFYNHSFKVKYSLQEKLQLAIQNITKNELGIFYCVETGDLMFRKGIRLYIMGKLTFTCISIYTHYIKPFLYNDNMKVYDIVRGKLSKNQDASYRNRTESFPDEYSKGIFSIKLSKVRASDKGMYSCFISFAGITLRMQYLSESFWAVSFCPFIMKFIDNGMEWKAIQCSLQFDLLLYQTSFCSKPFLHPFLFFLSSAVQAVVSTCVTFL</sequence>
<keyword evidence="7" id="KW-1185">Reference proteome</keyword>
<evidence type="ECO:0000313" key="6">
    <source>
        <dbReference type="Ensembl" id="ENSPNAP00000015471.2"/>
    </source>
</evidence>
<dbReference type="Gene3D" id="2.60.40.10">
    <property type="entry name" value="Immunoglobulins"/>
    <property type="match status" value="2"/>
</dbReference>
<evidence type="ECO:0000259" key="5">
    <source>
        <dbReference type="SMART" id="SM00409"/>
    </source>
</evidence>
<feature type="domain" description="Immunoglobulin" evidence="5">
    <location>
        <begin position="21"/>
        <end position="119"/>
    </location>
</feature>
<evidence type="ECO:0000256" key="1">
    <source>
        <dbReference type="ARBA" id="ARBA00004370"/>
    </source>
</evidence>
<dbReference type="PANTHER" id="PTHR24100">
    <property type="entry name" value="BUTYROPHILIN"/>
    <property type="match status" value="1"/>
</dbReference>
<dbReference type="InterPro" id="IPR003599">
    <property type="entry name" value="Ig_sub"/>
</dbReference>
<dbReference type="OMA" id="NIESAYW"/>
<organism evidence="6 7">
    <name type="scientific">Pygocentrus nattereri</name>
    <name type="common">Red-bellied piranha</name>
    <dbReference type="NCBI Taxonomy" id="42514"/>
    <lineage>
        <taxon>Eukaryota</taxon>
        <taxon>Metazoa</taxon>
        <taxon>Chordata</taxon>
        <taxon>Craniata</taxon>
        <taxon>Vertebrata</taxon>
        <taxon>Euteleostomi</taxon>
        <taxon>Actinopterygii</taxon>
        <taxon>Neopterygii</taxon>
        <taxon>Teleostei</taxon>
        <taxon>Ostariophysi</taxon>
        <taxon>Characiformes</taxon>
        <taxon>Characoidei</taxon>
        <taxon>Pygocentrus</taxon>
    </lineage>
</organism>
<dbReference type="InterPro" id="IPR036179">
    <property type="entry name" value="Ig-like_dom_sf"/>
</dbReference>
<comment type="subcellular location">
    <subcellularLocation>
        <location evidence="1">Membrane</location>
    </subcellularLocation>
</comment>
<dbReference type="InterPro" id="IPR013106">
    <property type="entry name" value="Ig_V-set"/>
</dbReference>
<dbReference type="Pfam" id="PF07686">
    <property type="entry name" value="V-set"/>
    <property type="match status" value="1"/>
</dbReference>
<name>A0A3B4CXG6_PYGNA</name>
<keyword evidence="3" id="KW-0393">Immunoglobulin domain</keyword>
<feature type="signal peptide" evidence="4">
    <location>
        <begin position="1"/>
        <end position="20"/>
    </location>
</feature>
<reference evidence="6" key="2">
    <citation type="submission" date="2025-08" db="UniProtKB">
        <authorList>
            <consortium name="Ensembl"/>
        </authorList>
    </citation>
    <scope>IDENTIFICATION</scope>
</reference>
<dbReference type="AlphaFoldDB" id="A0A3B4CXG6"/>
<dbReference type="Proteomes" id="UP001501920">
    <property type="component" value="Chromosome 25"/>
</dbReference>
<evidence type="ECO:0000256" key="2">
    <source>
        <dbReference type="ARBA" id="ARBA00023136"/>
    </source>
</evidence>
<evidence type="ECO:0000313" key="7">
    <source>
        <dbReference type="Proteomes" id="UP001501920"/>
    </source>
</evidence>